<dbReference type="InterPro" id="IPR001646">
    <property type="entry name" value="5peptide_repeat"/>
</dbReference>
<keyword evidence="2" id="KW-1185">Reference proteome</keyword>
<dbReference type="OrthoDB" id="5501263at2"/>
<dbReference type="SUPFAM" id="SSF141571">
    <property type="entry name" value="Pentapeptide repeat-like"/>
    <property type="match status" value="1"/>
</dbReference>
<evidence type="ECO:0000313" key="1">
    <source>
        <dbReference type="EMBL" id="SFE60398.1"/>
    </source>
</evidence>
<dbReference type="Proteomes" id="UP000199400">
    <property type="component" value="Unassembled WGS sequence"/>
</dbReference>
<dbReference type="RefSeq" id="WP_096329279.1">
    <property type="nucleotide sequence ID" value="NZ_FOMX01000016.1"/>
</dbReference>
<dbReference type="PANTHER" id="PTHR14136">
    <property type="entry name" value="BTB_POZ DOMAIN-CONTAINING PROTEIN KCTD9"/>
    <property type="match status" value="1"/>
</dbReference>
<dbReference type="AlphaFoldDB" id="A0A1I2BWU9"/>
<proteinExistence type="predicted"/>
<dbReference type="EMBL" id="FOMX01000016">
    <property type="protein sequence ID" value="SFE60398.1"/>
    <property type="molecule type" value="Genomic_DNA"/>
</dbReference>
<organism evidence="1 2">
    <name type="scientific">Nannocystis exedens</name>
    <dbReference type="NCBI Taxonomy" id="54"/>
    <lineage>
        <taxon>Bacteria</taxon>
        <taxon>Pseudomonadati</taxon>
        <taxon>Myxococcota</taxon>
        <taxon>Polyangia</taxon>
        <taxon>Nannocystales</taxon>
        <taxon>Nannocystaceae</taxon>
        <taxon>Nannocystis</taxon>
    </lineage>
</organism>
<gene>
    <name evidence="1" type="ORF">SAMN02745121_04821</name>
</gene>
<dbReference type="Pfam" id="PF00805">
    <property type="entry name" value="Pentapeptide"/>
    <property type="match status" value="2"/>
</dbReference>
<dbReference type="Gene3D" id="2.160.20.80">
    <property type="entry name" value="E3 ubiquitin-protein ligase SopA"/>
    <property type="match status" value="1"/>
</dbReference>
<reference evidence="2" key="1">
    <citation type="submission" date="2016-10" db="EMBL/GenBank/DDBJ databases">
        <authorList>
            <person name="Varghese N."/>
            <person name="Submissions S."/>
        </authorList>
    </citation>
    <scope>NUCLEOTIDE SEQUENCE [LARGE SCALE GENOMIC DNA]</scope>
    <source>
        <strain evidence="2">ATCC 25963</strain>
    </source>
</reference>
<sequence>MAPPDDDDGSDLDSLLRGRSFEDRTFTGLELQEADLAGKEFAGCTFVGCKAQESRWRGCRLEDCVFERCDLTQARPAGMVAGKLQFRGCKLMGVEWTELGRFVGLGFSECTLQYASFLRMSLCRADFFDCTITEANFFEVDLGEANFRGSSLAGSVFRGCKLRKTDFSAATGVFVDPAANEAREAIVPVESAVLLAMHLGLRVAGYSGPAAKSEATRAGRGRRR</sequence>
<accession>A0A1I2BWU9</accession>
<evidence type="ECO:0000313" key="2">
    <source>
        <dbReference type="Proteomes" id="UP000199400"/>
    </source>
</evidence>
<name>A0A1I2BWU9_9BACT</name>
<dbReference type="PANTHER" id="PTHR14136:SF17">
    <property type="entry name" value="BTB_POZ DOMAIN-CONTAINING PROTEIN KCTD9"/>
    <property type="match status" value="1"/>
</dbReference>
<dbReference type="STRING" id="54.SAMN02745121_04821"/>
<protein>
    <submittedName>
        <fullName evidence="1">Pentapeptide repeat-containing protein</fullName>
    </submittedName>
</protein>
<dbReference type="InterPro" id="IPR051082">
    <property type="entry name" value="Pentapeptide-BTB/POZ_domain"/>
</dbReference>